<feature type="transmembrane region" description="Helical" evidence="2">
    <location>
        <begin position="579"/>
        <end position="604"/>
    </location>
</feature>
<comment type="subcellular location">
    <subcellularLocation>
        <location evidence="1">Cell inner membrane</location>
        <topology evidence="1">Multi-pass membrane protein</topology>
    </subcellularLocation>
</comment>
<protein>
    <submittedName>
        <fullName evidence="4">TRAP transporter, 4TM/12TM fusion protein</fullName>
    </submittedName>
</protein>
<keyword evidence="2" id="KW-0812">Transmembrane</keyword>
<organism evidence="4 5">
    <name type="scientific">Halomonas daqiaonensis</name>
    <dbReference type="NCBI Taxonomy" id="650850"/>
    <lineage>
        <taxon>Bacteria</taxon>
        <taxon>Pseudomonadati</taxon>
        <taxon>Pseudomonadota</taxon>
        <taxon>Gammaproteobacteria</taxon>
        <taxon>Oceanospirillales</taxon>
        <taxon>Halomonadaceae</taxon>
        <taxon>Halomonas</taxon>
    </lineage>
</organism>
<feature type="transmembrane region" description="Helical" evidence="2">
    <location>
        <begin position="519"/>
        <end position="536"/>
    </location>
</feature>
<feature type="transmembrane region" description="Helical" evidence="2">
    <location>
        <begin position="457"/>
        <end position="475"/>
    </location>
</feature>
<feature type="transmembrane region" description="Helical" evidence="2">
    <location>
        <begin position="548"/>
        <end position="567"/>
    </location>
</feature>
<dbReference type="STRING" id="650850.SAMN04488129_1205"/>
<dbReference type="GO" id="GO:0022857">
    <property type="term" value="F:transmembrane transporter activity"/>
    <property type="evidence" value="ECO:0007669"/>
    <property type="project" value="UniProtKB-UniRule"/>
</dbReference>
<evidence type="ECO:0000259" key="3">
    <source>
        <dbReference type="Pfam" id="PF06808"/>
    </source>
</evidence>
<feature type="transmembrane region" description="Helical" evidence="2">
    <location>
        <begin position="33"/>
        <end position="51"/>
    </location>
</feature>
<feature type="transmembrane region" description="Helical" evidence="2">
    <location>
        <begin position="333"/>
        <end position="350"/>
    </location>
</feature>
<dbReference type="AlphaFoldDB" id="A0A1H7UC53"/>
<feature type="domain" description="TRAP C4-dicarboxylate transport system permease DctM subunit" evidence="3">
    <location>
        <begin position="102"/>
        <end position="541"/>
    </location>
</feature>
<feature type="transmembrane region" description="Helical" evidence="2">
    <location>
        <begin position="58"/>
        <end position="79"/>
    </location>
</feature>
<feature type="transmembrane region" description="Helical" evidence="2">
    <location>
        <begin position="285"/>
        <end position="308"/>
    </location>
</feature>
<keyword evidence="2" id="KW-1133">Transmembrane helix</keyword>
<feature type="transmembrane region" description="Helical" evidence="2">
    <location>
        <begin position="91"/>
        <end position="109"/>
    </location>
</feature>
<feature type="transmembrane region" description="Helical" evidence="2">
    <location>
        <begin position="116"/>
        <end position="138"/>
    </location>
</feature>
<accession>A0A1H7UC53</accession>
<dbReference type="InterPro" id="IPR011853">
    <property type="entry name" value="TRAP_DctM-Dct_fused"/>
</dbReference>
<keyword evidence="5" id="KW-1185">Reference proteome</keyword>
<dbReference type="PANTHER" id="PTHR43849:SF2">
    <property type="entry name" value="BLL3936 PROTEIN"/>
    <property type="match status" value="1"/>
</dbReference>
<proteinExistence type="predicted"/>
<feature type="transmembrane region" description="Helical" evidence="2">
    <location>
        <begin position="158"/>
        <end position="184"/>
    </location>
</feature>
<dbReference type="InterPro" id="IPR010656">
    <property type="entry name" value="DctM"/>
</dbReference>
<evidence type="ECO:0000313" key="4">
    <source>
        <dbReference type="EMBL" id="SEL94324.1"/>
    </source>
</evidence>
<dbReference type="OrthoDB" id="9759894at2"/>
<keyword evidence="1" id="KW-0813">Transport</keyword>
<dbReference type="EMBL" id="FOBC01000020">
    <property type="protein sequence ID" value="SEL94324.1"/>
    <property type="molecule type" value="Genomic_DNA"/>
</dbReference>
<reference evidence="5" key="1">
    <citation type="submission" date="2016-10" db="EMBL/GenBank/DDBJ databases">
        <authorList>
            <person name="Varghese N."/>
            <person name="Submissions S."/>
        </authorList>
    </citation>
    <scope>NUCLEOTIDE SEQUENCE [LARGE SCALE GENOMIC DNA]</scope>
    <source>
        <strain evidence="5">CGMCC 1.9150</strain>
    </source>
</reference>
<dbReference type="Proteomes" id="UP000198807">
    <property type="component" value="Unassembled WGS sequence"/>
</dbReference>
<comment type="function">
    <text evidence="1">Part of the tripartite ATP-independent periplasmic (TRAP) transport system.</text>
</comment>
<dbReference type="RefSeq" id="WP_089714934.1">
    <property type="nucleotide sequence ID" value="NZ_FOBC01000020.1"/>
</dbReference>
<feature type="transmembrane region" description="Helical" evidence="2">
    <location>
        <begin position="435"/>
        <end position="451"/>
    </location>
</feature>
<keyword evidence="1" id="KW-1003">Cell membrane</keyword>
<keyword evidence="2" id="KW-0472">Membrane</keyword>
<evidence type="ECO:0000256" key="2">
    <source>
        <dbReference type="SAM" id="Phobius"/>
    </source>
</evidence>
<evidence type="ECO:0000313" key="5">
    <source>
        <dbReference type="Proteomes" id="UP000198807"/>
    </source>
</evidence>
<feature type="transmembrane region" description="Helical" evidence="2">
    <location>
        <begin position="482"/>
        <end position="507"/>
    </location>
</feature>
<feature type="transmembrane region" description="Helical" evidence="2">
    <location>
        <begin position="205"/>
        <end position="228"/>
    </location>
</feature>
<gene>
    <name evidence="4" type="ORF">SAMN04488129_1205</name>
</gene>
<evidence type="ECO:0000256" key="1">
    <source>
        <dbReference type="RuleBase" id="RU369079"/>
    </source>
</evidence>
<dbReference type="PANTHER" id="PTHR43849">
    <property type="entry name" value="BLL3936 PROTEIN"/>
    <property type="match status" value="1"/>
</dbReference>
<dbReference type="GO" id="GO:0005886">
    <property type="term" value="C:plasma membrane"/>
    <property type="evidence" value="ECO:0007669"/>
    <property type="project" value="UniProtKB-SubCell"/>
</dbReference>
<dbReference type="Pfam" id="PF06808">
    <property type="entry name" value="DctM"/>
    <property type="match status" value="1"/>
</dbReference>
<feature type="transmembrane region" description="Helical" evidence="2">
    <location>
        <begin position="248"/>
        <end position="273"/>
    </location>
</feature>
<feature type="transmembrane region" description="Helical" evidence="2">
    <location>
        <begin position="397"/>
        <end position="428"/>
    </location>
</feature>
<dbReference type="NCBIfam" id="TIGR02123">
    <property type="entry name" value="TRAP_fused"/>
    <property type="match status" value="1"/>
</dbReference>
<keyword evidence="1" id="KW-0997">Cell inner membrane</keyword>
<feature type="transmembrane region" description="Helical" evidence="2">
    <location>
        <begin position="357"/>
        <end position="377"/>
    </location>
</feature>
<sequence length="632" mass="65662">MREHLTRGLALTLGGLILYTAATGPFESLIQRSIFLALVILLGLTVYPLGAGTRWRPLGIALDLVLAVGAVLACGYVAMNAERILVELPWASTRDMLFTGVLLVAILELSRRAIGLIFPLLVVAGLGYAWFGAAIPGPMGHRGFDLVYITETIYLGDLGVWGMLTGVAATTIAAFVLFGSLLLHTGGGQTFMALALRISGRSPGGAAKVATVASGLFGMVSGSAVANVATTGNFTIPMMKRLDYPRPFAAAVEAVASTGGQIAPPILGAAAFIMAEILGESYLRIALAALLPAILFYLGVFLTIHLVAQRRNLRVVPADELPGWRDVLRPERIVPILAALGGLFFGVLNGRSIQLSAFYGIMMTVFTFVPFALLARTPLQEILGKLLSGLMDAGRGMVIIGVLLAGAQILVAMIGMTGIGVTLASLIVNVGGESLFLVAGIVGGVCLILGMGIPTTAAYVLVASVLAPALTTIGVEPLIAHLFVFYFATLSVITPPVCVAVFVASGIAGTNWLPAAGEAVRLAAAIYVIPFLLLIYPALAGFSGAVDIALAICQGVVFVIAFASLMSRVAITGKRALDIIGLIVVIGLALTPGWLTTVAALLALAGMYALRRRRPIAAGPTPRDMPAKETSP</sequence>
<name>A0A1H7UC53_9GAMM</name>